<dbReference type="Pfam" id="PF13328">
    <property type="entry name" value="HD_4"/>
    <property type="match status" value="1"/>
</dbReference>
<reference evidence="2 3" key="1">
    <citation type="journal article" date="2016" name="Nat. Commun.">
        <title>Thousands of microbial genomes shed light on interconnected biogeochemical processes in an aquifer system.</title>
        <authorList>
            <person name="Anantharaman K."/>
            <person name="Brown C.T."/>
            <person name="Hug L.A."/>
            <person name="Sharon I."/>
            <person name="Castelle C.J."/>
            <person name="Probst A.J."/>
            <person name="Thomas B.C."/>
            <person name="Singh A."/>
            <person name="Wilkins M.J."/>
            <person name="Karaoz U."/>
            <person name="Brodie E.L."/>
            <person name="Williams K.H."/>
            <person name="Hubbard S.S."/>
            <person name="Banfield J.F."/>
        </authorList>
    </citation>
    <scope>NUCLEOTIDE SEQUENCE [LARGE SCALE GENOMIC DNA]</scope>
    <source>
        <strain evidence="3">RIFCSPHIGHO2_01_FULL_58_15</strain>
    </source>
</reference>
<evidence type="ECO:0000259" key="1">
    <source>
        <dbReference type="SMART" id="SM00471"/>
    </source>
</evidence>
<sequence>MFAYRLAKYGHREQQRDGGERYFEHPWRVAAFLVEELGVSDCDVIIAAFLHDLLEDSFLLTIEDVRRVFGPRVSGFVRILTKEDGEGAGYFTRIACAENEVRLIKISDRRDNLRTMGVWPADRQRRYIEETRTFVIPIAEQTTPPLAGELEELCRRTEDRLAQGPRKRRRRRR</sequence>
<dbReference type="SMART" id="SM00471">
    <property type="entry name" value="HDc"/>
    <property type="match status" value="1"/>
</dbReference>
<dbReference type="InterPro" id="IPR003607">
    <property type="entry name" value="HD/PDEase_dom"/>
</dbReference>
<name>A0A1G2PJZ7_TERXR</name>
<dbReference type="SUPFAM" id="SSF109604">
    <property type="entry name" value="HD-domain/PDEase-like"/>
    <property type="match status" value="1"/>
</dbReference>
<dbReference type="PANTHER" id="PTHR21262:SF31">
    <property type="entry name" value="GTP PYROPHOSPHOKINASE"/>
    <property type="match status" value="1"/>
</dbReference>
<gene>
    <name evidence="2" type="ORF">A2682_02610</name>
</gene>
<dbReference type="Gene3D" id="1.10.3210.10">
    <property type="entry name" value="Hypothetical protein af1432"/>
    <property type="match status" value="1"/>
</dbReference>
<feature type="domain" description="HD/PDEase" evidence="1">
    <location>
        <begin position="18"/>
        <end position="122"/>
    </location>
</feature>
<dbReference type="AlphaFoldDB" id="A0A1G2PJZ7"/>
<evidence type="ECO:0000313" key="3">
    <source>
        <dbReference type="Proteomes" id="UP000178690"/>
    </source>
</evidence>
<dbReference type="CDD" id="cd00077">
    <property type="entry name" value="HDc"/>
    <property type="match status" value="1"/>
</dbReference>
<dbReference type="STRING" id="1802363.A2682_02610"/>
<comment type="caution">
    <text evidence="2">The sequence shown here is derived from an EMBL/GenBank/DDBJ whole genome shotgun (WGS) entry which is preliminary data.</text>
</comment>
<dbReference type="PANTHER" id="PTHR21262">
    <property type="entry name" value="GUANOSINE-3',5'-BIS DIPHOSPHATE 3'-PYROPHOSPHOHYDROLASE"/>
    <property type="match status" value="1"/>
</dbReference>
<organism evidence="2 3">
    <name type="scientific">Terrybacteria sp. (strain RIFCSPHIGHO2_01_FULL_58_15)</name>
    <dbReference type="NCBI Taxonomy" id="1802363"/>
    <lineage>
        <taxon>Bacteria</taxon>
        <taxon>Candidatus Terryibacteriota</taxon>
    </lineage>
</organism>
<dbReference type="Proteomes" id="UP000178690">
    <property type="component" value="Unassembled WGS sequence"/>
</dbReference>
<dbReference type="EMBL" id="MHST01000018">
    <property type="protein sequence ID" value="OHA48654.1"/>
    <property type="molecule type" value="Genomic_DNA"/>
</dbReference>
<evidence type="ECO:0000313" key="2">
    <source>
        <dbReference type="EMBL" id="OHA48654.1"/>
    </source>
</evidence>
<proteinExistence type="predicted"/>
<accession>A0A1G2PJZ7</accession>
<protein>
    <recommendedName>
        <fullName evidence="1">HD/PDEase domain-containing protein</fullName>
    </recommendedName>
</protein>
<dbReference type="GO" id="GO:0005886">
    <property type="term" value="C:plasma membrane"/>
    <property type="evidence" value="ECO:0007669"/>
    <property type="project" value="TreeGrafter"/>
</dbReference>